<protein>
    <submittedName>
        <fullName evidence="2">Uncharacterized protein</fullName>
    </submittedName>
</protein>
<dbReference type="Proteomes" id="UP001303587">
    <property type="component" value="Chromosome"/>
</dbReference>
<feature type="transmembrane region" description="Helical" evidence="1">
    <location>
        <begin position="255"/>
        <end position="272"/>
    </location>
</feature>
<organism evidence="2 3">
    <name type="scientific">Methanolapillus millepedarum</name>
    <dbReference type="NCBI Taxonomy" id="3028296"/>
    <lineage>
        <taxon>Archaea</taxon>
        <taxon>Methanobacteriati</taxon>
        <taxon>Methanobacteriota</taxon>
        <taxon>Stenosarchaea group</taxon>
        <taxon>Methanomicrobia</taxon>
        <taxon>Methanosarcinales</taxon>
        <taxon>Methanosarcinaceae</taxon>
        <taxon>Methanolapillus</taxon>
    </lineage>
</organism>
<keyword evidence="1" id="KW-0812">Transmembrane</keyword>
<dbReference type="GeneID" id="89229311"/>
<dbReference type="EMBL" id="CP131060">
    <property type="protein sequence ID" value="WNY24660.1"/>
    <property type="molecule type" value="Genomic_DNA"/>
</dbReference>
<sequence>MTEDTIDVLANGVRHFIKNPITLAPFICLLIVFILLTIIEGAILSIYLSNYIGSLFQSTNDIYYSLIMLFIYVVVLLLTASFFGAGLTGMAKTAVETGKTNFSDMIAYGKKGFLRFFELTLLFIILSLLALIFFIPLYLQLGSFTEVLTGYLLVDFATMLSKLGIAYMAFSAGLVLTVIYLLVLWIVFFYAYYAVIVDELSFTNGLKKSVSMLKNKKALGFVIVLTLFTLVMIDGSSLFVWIFSLLGPLSVLGPYVYDILVMIILTFGYICGARMYMVIEGKTVSDAKND</sequence>
<reference evidence="2 3" key="1">
    <citation type="submission" date="2023-07" db="EMBL/GenBank/DDBJ databases">
        <title>Closed genoem sequence of Methanosarcinaceae archaeon Ac7.</title>
        <authorList>
            <person name="Poehlein A."/>
            <person name="Protasov E."/>
            <person name="Platt K."/>
            <person name="Reeh H."/>
            <person name="Daniel R."/>
            <person name="Brune A."/>
        </authorList>
    </citation>
    <scope>NUCLEOTIDE SEQUENCE [LARGE SCALE GENOMIC DNA]</scope>
    <source>
        <strain evidence="2 3">Ac7</strain>
    </source>
</reference>
<feature type="transmembrane region" description="Helical" evidence="1">
    <location>
        <begin position="62"/>
        <end position="83"/>
    </location>
</feature>
<dbReference type="PRINTS" id="PR00173">
    <property type="entry name" value="EDTRNSPORT"/>
</dbReference>
<evidence type="ECO:0000313" key="2">
    <source>
        <dbReference type="EMBL" id="WNY24660.1"/>
    </source>
</evidence>
<dbReference type="RefSeq" id="WP_338102740.1">
    <property type="nucleotide sequence ID" value="NZ_CP131060.1"/>
</dbReference>
<keyword evidence="3" id="KW-1185">Reference proteome</keyword>
<gene>
    <name evidence="2" type="ORF">MsAc7_01840</name>
</gene>
<feature type="transmembrane region" description="Helical" evidence="1">
    <location>
        <begin position="176"/>
        <end position="197"/>
    </location>
</feature>
<proteinExistence type="predicted"/>
<accession>A0AA96V3B1</accession>
<feature type="transmembrane region" description="Helical" evidence="1">
    <location>
        <begin position="23"/>
        <end position="50"/>
    </location>
</feature>
<name>A0AA96V3B1_9EURY</name>
<evidence type="ECO:0000256" key="1">
    <source>
        <dbReference type="SAM" id="Phobius"/>
    </source>
</evidence>
<evidence type="ECO:0000313" key="3">
    <source>
        <dbReference type="Proteomes" id="UP001303587"/>
    </source>
</evidence>
<keyword evidence="1" id="KW-0472">Membrane</keyword>
<feature type="transmembrane region" description="Helical" evidence="1">
    <location>
        <begin position="218"/>
        <end position="243"/>
    </location>
</feature>
<keyword evidence="1" id="KW-1133">Transmembrane helix</keyword>
<dbReference type="AlphaFoldDB" id="A0AA96V3B1"/>
<feature type="transmembrane region" description="Helical" evidence="1">
    <location>
        <begin position="119"/>
        <end position="139"/>
    </location>
</feature>